<evidence type="ECO:0000313" key="7">
    <source>
        <dbReference type="Proteomes" id="UP000176915"/>
    </source>
</evidence>
<dbReference type="Proteomes" id="UP000176915">
    <property type="component" value="Unassembled WGS sequence"/>
</dbReference>
<dbReference type="InterPro" id="IPR016071">
    <property type="entry name" value="Staphylococal_nuclease_OB-fold"/>
</dbReference>
<dbReference type="Gene3D" id="2.40.50.90">
    <property type="match status" value="1"/>
</dbReference>
<dbReference type="AlphaFoldDB" id="A0A1F5SVC9"/>
<keyword evidence="3" id="KW-0378">Hydrolase</keyword>
<comment type="caution">
    <text evidence="6">The sequence shown here is derived from an EMBL/GenBank/DDBJ whole genome shotgun (WGS) entry which is preliminary data.</text>
</comment>
<keyword evidence="2" id="KW-0255">Endonuclease</keyword>
<evidence type="ECO:0000259" key="5">
    <source>
        <dbReference type="PROSITE" id="PS50830"/>
    </source>
</evidence>
<dbReference type="EMBL" id="MFFY01000052">
    <property type="protein sequence ID" value="OGF30413.1"/>
    <property type="molecule type" value="Genomic_DNA"/>
</dbReference>
<feature type="domain" description="TNase-like" evidence="5">
    <location>
        <begin position="126"/>
        <end position="249"/>
    </location>
</feature>
<dbReference type="PANTHER" id="PTHR12302">
    <property type="entry name" value="EBNA2 BINDING PROTEIN P100"/>
    <property type="match status" value="1"/>
</dbReference>
<evidence type="ECO:0000313" key="6">
    <source>
        <dbReference type="EMBL" id="OGF30413.1"/>
    </source>
</evidence>
<evidence type="ECO:0000256" key="3">
    <source>
        <dbReference type="ARBA" id="ARBA00022801"/>
    </source>
</evidence>
<dbReference type="InterPro" id="IPR035437">
    <property type="entry name" value="SNase_OB-fold_sf"/>
</dbReference>
<name>A0A1F5SVC9_9BACT</name>
<feature type="compositionally biased region" description="Polar residues" evidence="4">
    <location>
        <begin position="60"/>
        <end position="73"/>
    </location>
</feature>
<accession>A0A1F5SVC9</accession>
<keyword evidence="1" id="KW-0540">Nuclease</keyword>
<reference evidence="6 7" key="1">
    <citation type="journal article" date="2016" name="Nat. Commun.">
        <title>Thousands of microbial genomes shed light on interconnected biogeochemical processes in an aquifer system.</title>
        <authorList>
            <person name="Anantharaman K."/>
            <person name="Brown C.T."/>
            <person name="Hug L.A."/>
            <person name="Sharon I."/>
            <person name="Castelle C.J."/>
            <person name="Probst A.J."/>
            <person name="Thomas B.C."/>
            <person name="Singh A."/>
            <person name="Wilkins M.J."/>
            <person name="Karaoz U."/>
            <person name="Brodie E.L."/>
            <person name="Williams K.H."/>
            <person name="Hubbard S.S."/>
            <person name="Banfield J.F."/>
        </authorList>
    </citation>
    <scope>NUCLEOTIDE SEQUENCE [LARGE SCALE GENOMIC DNA]</scope>
</reference>
<organism evidence="6 7">
    <name type="scientific">Candidatus Falkowbacteria bacterium RIFCSPLOWO2_12_FULL_45_13</name>
    <dbReference type="NCBI Taxonomy" id="1797991"/>
    <lineage>
        <taxon>Bacteria</taxon>
        <taxon>Candidatus Falkowiibacteriota</taxon>
    </lineage>
</organism>
<evidence type="ECO:0000256" key="2">
    <source>
        <dbReference type="ARBA" id="ARBA00022759"/>
    </source>
</evidence>
<dbReference type="PANTHER" id="PTHR12302:SF3">
    <property type="entry name" value="SERINE_THREONINE-PROTEIN KINASE 31"/>
    <property type="match status" value="1"/>
</dbReference>
<dbReference type="GO" id="GO:0016787">
    <property type="term" value="F:hydrolase activity"/>
    <property type="evidence" value="ECO:0007669"/>
    <property type="project" value="UniProtKB-KW"/>
</dbReference>
<proteinExistence type="predicted"/>
<protein>
    <recommendedName>
        <fullName evidence="5">TNase-like domain-containing protein</fullName>
    </recommendedName>
</protein>
<evidence type="ECO:0000256" key="1">
    <source>
        <dbReference type="ARBA" id="ARBA00022722"/>
    </source>
</evidence>
<sequence>MPKVRQSNHDPCGFTSRAKINLLKRFWGAGDKLMKKNVLILIISLLLLPGCTDSNLNIQNTGLKNSDKNSSYDTIPYNDKTATNTPPATQGVLNKSEAAANTLPATQGVVTEEIKKIDQPIQSLYKVARVIDGDTIELESGDHVRYIGIDTPETVDPRKTVQCFGKEASNKNKELVSGKMVRLEKDITDKDKYGRLLRYVYVDNIFVNLELVKQGYAYSYSYPPDIKHQDLFVKAQQEAKDKNLGLWGSCQAKVAAPTNTNTTNTNISNPSVPNTPEEKNCTIKGNINSKGEKIYHSPGCKSYNTTQIDEDKGEKWFCSEVEAIAAGWRKALNCQ</sequence>
<dbReference type="GO" id="GO:0004519">
    <property type="term" value="F:endonuclease activity"/>
    <property type="evidence" value="ECO:0007669"/>
    <property type="project" value="UniProtKB-KW"/>
</dbReference>
<gene>
    <name evidence="6" type="ORF">A3H09_02080</name>
</gene>
<dbReference type="SUPFAM" id="SSF50199">
    <property type="entry name" value="Staphylococcal nuclease"/>
    <property type="match status" value="1"/>
</dbReference>
<feature type="region of interest" description="Disordered" evidence="4">
    <location>
        <begin position="60"/>
        <end position="87"/>
    </location>
</feature>
<dbReference type="PROSITE" id="PS50830">
    <property type="entry name" value="TNASE_3"/>
    <property type="match status" value="1"/>
</dbReference>
<dbReference type="SMART" id="SM00318">
    <property type="entry name" value="SNc"/>
    <property type="match status" value="1"/>
</dbReference>
<evidence type="ECO:0000256" key="4">
    <source>
        <dbReference type="SAM" id="MobiDB-lite"/>
    </source>
</evidence>
<dbReference type="Pfam" id="PF00565">
    <property type="entry name" value="SNase"/>
    <property type="match status" value="1"/>
</dbReference>